<dbReference type="PANTHER" id="PTHR40257">
    <property type="match status" value="1"/>
</dbReference>
<dbReference type="EMBL" id="UINC01001225">
    <property type="protein sequence ID" value="SUZ74858.1"/>
    <property type="molecule type" value="Genomic_DNA"/>
</dbReference>
<proteinExistence type="predicted"/>
<name>A0A381Q7B4_9ZZZZ</name>
<feature type="domain" description="DUF1330" evidence="1">
    <location>
        <begin position="191"/>
        <end position="266"/>
    </location>
</feature>
<dbReference type="Pfam" id="PF07045">
    <property type="entry name" value="DUF1330"/>
    <property type="match status" value="2"/>
</dbReference>
<organism evidence="2">
    <name type="scientific">marine metagenome</name>
    <dbReference type="NCBI Taxonomy" id="408172"/>
    <lineage>
        <taxon>unclassified sequences</taxon>
        <taxon>metagenomes</taxon>
        <taxon>ecological metagenomes</taxon>
    </lineage>
</organism>
<protein>
    <recommendedName>
        <fullName evidence="1">DUF1330 domain-containing protein</fullName>
    </recommendedName>
</protein>
<feature type="domain" description="DUF1330" evidence="1">
    <location>
        <begin position="72"/>
        <end position="147"/>
    </location>
</feature>
<accession>A0A381Q7B4</accession>
<dbReference type="SUPFAM" id="SSF54909">
    <property type="entry name" value="Dimeric alpha+beta barrel"/>
    <property type="match status" value="2"/>
</dbReference>
<dbReference type="AlphaFoldDB" id="A0A381Q7B4"/>
<gene>
    <name evidence="2" type="ORF">METZ01_LOCUS27712</name>
</gene>
<dbReference type="InterPro" id="IPR011008">
    <property type="entry name" value="Dimeric_a/b-barrel"/>
</dbReference>
<dbReference type="PANTHER" id="PTHR40257:SF1">
    <property type="entry name" value="DUF1330 DOMAIN-CONTAINING PROTEIN"/>
    <property type="match status" value="1"/>
</dbReference>
<reference evidence="2" key="1">
    <citation type="submission" date="2018-05" db="EMBL/GenBank/DDBJ databases">
        <authorList>
            <person name="Lanie J.A."/>
            <person name="Ng W.-L."/>
            <person name="Kazmierczak K.M."/>
            <person name="Andrzejewski T.M."/>
            <person name="Davidsen T.M."/>
            <person name="Wayne K.J."/>
            <person name="Tettelin H."/>
            <person name="Glass J.I."/>
            <person name="Rusch D."/>
            <person name="Podicherti R."/>
            <person name="Tsui H.-C.T."/>
            <person name="Winkler M.E."/>
        </authorList>
    </citation>
    <scope>NUCLEOTIDE SEQUENCE</scope>
</reference>
<dbReference type="Gene3D" id="3.30.70.100">
    <property type="match status" value="2"/>
</dbReference>
<evidence type="ECO:0000313" key="2">
    <source>
        <dbReference type="EMBL" id="SUZ74858.1"/>
    </source>
</evidence>
<evidence type="ECO:0000259" key="1">
    <source>
        <dbReference type="Pfam" id="PF07045"/>
    </source>
</evidence>
<sequence>MEGLIMKLPIAALGFVLGSAFFFLAGSVYSQEPSSQSPIFPTPQRLRTLGQQPDDGPVIMLNLLKFKPDGGRAAYGRYGAIAIQQIRRRGGEILYGGEVAGLLGPGSEWEQVVIVKYPSRAAFLDMSQDPEYLQALPHRDEGLDATLLYAFRPAEGLTRLDDDGDVPTVDAAGADAYFNINLLRYKGEEGREAYERYTANTFPLIAELGGRPVLRLVGEQPLVGDEEWDELLFIMYPSREAFLGMLQDPDYREGTPDRTAGLDNTLFLPTRMTLGGAR</sequence>
<dbReference type="InterPro" id="IPR010753">
    <property type="entry name" value="DUF1330"/>
</dbReference>